<dbReference type="PANTHER" id="PTHR43582:SF2">
    <property type="entry name" value="LINEARMYCIN RESISTANCE ATP-BINDING PROTEIN LNRL"/>
    <property type="match status" value="1"/>
</dbReference>
<evidence type="ECO:0000256" key="2">
    <source>
        <dbReference type="ARBA" id="ARBA00022741"/>
    </source>
</evidence>
<name>V5SF56_9HYPH</name>
<protein>
    <submittedName>
        <fullName evidence="5">2-phenylethanol ABC transporter ATP-binding protein</fullName>
    </submittedName>
</protein>
<evidence type="ECO:0000256" key="3">
    <source>
        <dbReference type="ARBA" id="ARBA00022840"/>
    </source>
</evidence>
<dbReference type="Proteomes" id="UP000018542">
    <property type="component" value="Chromosome"/>
</dbReference>
<dbReference type="GO" id="GO:0005524">
    <property type="term" value="F:ATP binding"/>
    <property type="evidence" value="ECO:0007669"/>
    <property type="project" value="UniProtKB-KW"/>
</dbReference>
<dbReference type="Gene3D" id="3.40.50.300">
    <property type="entry name" value="P-loop containing nucleotide triphosphate hydrolases"/>
    <property type="match status" value="1"/>
</dbReference>
<keyword evidence="2" id="KW-0547">Nucleotide-binding</keyword>
<dbReference type="PROSITE" id="PS50893">
    <property type="entry name" value="ABC_TRANSPORTER_2"/>
    <property type="match status" value="1"/>
</dbReference>
<dbReference type="SMART" id="SM00382">
    <property type="entry name" value="AAA"/>
    <property type="match status" value="1"/>
</dbReference>
<gene>
    <name evidence="5" type="ORF">W911_13260</name>
</gene>
<dbReference type="EMBL" id="CP006912">
    <property type="protein sequence ID" value="AHB49158.1"/>
    <property type="molecule type" value="Genomic_DNA"/>
</dbReference>
<accession>V5SF56</accession>
<dbReference type="KEGG" id="hni:W911_13260"/>
<dbReference type="Pfam" id="PF00005">
    <property type="entry name" value="ABC_tran"/>
    <property type="match status" value="1"/>
</dbReference>
<dbReference type="InterPro" id="IPR022467">
    <property type="entry name" value="ABC_transprt_ATP-bd_su_PQQ"/>
</dbReference>
<feature type="domain" description="ABC transporter" evidence="4">
    <location>
        <begin position="16"/>
        <end position="246"/>
    </location>
</feature>
<evidence type="ECO:0000259" key="4">
    <source>
        <dbReference type="PROSITE" id="PS50893"/>
    </source>
</evidence>
<dbReference type="PROSITE" id="PS00211">
    <property type="entry name" value="ABC_TRANSPORTER_1"/>
    <property type="match status" value="1"/>
</dbReference>
<evidence type="ECO:0000313" key="6">
    <source>
        <dbReference type="Proteomes" id="UP000018542"/>
    </source>
</evidence>
<keyword evidence="3 5" id="KW-0067">ATP-binding</keyword>
<dbReference type="AlphaFoldDB" id="V5SF56"/>
<organism evidence="5 6">
    <name type="scientific">Hyphomicrobium nitrativorans NL23</name>
    <dbReference type="NCBI Taxonomy" id="1029756"/>
    <lineage>
        <taxon>Bacteria</taxon>
        <taxon>Pseudomonadati</taxon>
        <taxon>Pseudomonadota</taxon>
        <taxon>Alphaproteobacteria</taxon>
        <taxon>Hyphomicrobiales</taxon>
        <taxon>Hyphomicrobiaceae</taxon>
        <taxon>Hyphomicrobium</taxon>
    </lineage>
</organism>
<dbReference type="HOGENOM" id="CLU_000604_1_2_5"/>
<dbReference type="NCBIfam" id="TIGR03864">
    <property type="entry name" value="PQQ_ABC_ATP"/>
    <property type="match status" value="1"/>
</dbReference>
<keyword evidence="6" id="KW-1185">Reference proteome</keyword>
<dbReference type="PANTHER" id="PTHR43582">
    <property type="entry name" value="LINEARMYCIN RESISTANCE ATP-BINDING PROTEIN LNRL"/>
    <property type="match status" value="1"/>
</dbReference>
<comment type="similarity">
    <text evidence="1">Belongs to the ABC transporter superfamily.</text>
</comment>
<dbReference type="InterPro" id="IPR017871">
    <property type="entry name" value="ABC_transporter-like_CS"/>
</dbReference>
<sequence>MSIASTTSETSSPDALVVNSVSHSFGDKRVLDDVSLTVPRGSFAVLLGLNGAGKSTLFALITRLYDNVSGEIRILGRDVRRTPGAALQRLGVVFQSRTLDSDLSLQQNLLYHAALHGLGRRDAKKRAQEALETVGLADRAHEKVRNLSGGQARRVEIARALLHRPSCLLLDEPTVGLDIGSRESVIKIVRDLVARQGLGVLWATHLIDEIAPDDCVVVLHKGQVLFTGQVPELLKAAGAANARDAFRILTGTQSEEDAA</sequence>
<reference evidence="5 6" key="1">
    <citation type="journal article" date="2014" name="Genome Announc.">
        <title>Complete Genome Sequence of Hyphomicrobium nitrativorans Strain NL23, a Denitrifying Bacterium Isolated from Biofilm of a Methanol-Fed Denitrification System Treating Seawater at the Montreal Biodome.</title>
        <authorList>
            <person name="Martineau C."/>
            <person name="Villeneuve C."/>
            <person name="Mauffrey F."/>
            <person name="Villemur R."/>
        </authorList>
    </citation>
    <scope>NUCLEOTIDE SEQUENCE [LARGE SCALE GENOMIC DNA]</scope>
    <source>
        <strain evidence="5">NL23</strain>
    </source>
</reference>
<dbReference type="InterPro" id="IPR003439">
    <property type="entry name" value="ABC_transporter-like_ATP-bd"/>
</dbReference>
<dbReference type="InterPro" id="IPR027417">
    <property type="entry name" value="P-loop_NTPase"/>
</dbReference>
<proteinExistence type="inferred from homology"/>
<evidence type="ECO:0000313" key="5">
    <source>
        <dbReference type="EMBL" id="AHB49158.1"/>
    </source>
</evidence>
<dbReference type="SUPFAM" id="SSF52540">
    <property type="entry name" value="P-loop containing nucleoside triphosphate hydrolases"/>
    <property type="match status" value="1"/>
</dbReference>
<dbReference type="STRING" id="1029756.W911_13260"/>
<evidence type="ECO:0000256" key="1">
    <source>
        <dbReference type="ARBA" id="ARBA00005417"/>
    </source>
</evidence>
<dbReference type="PATRIC" id="fig|1029756.8.peg.2761"/>
<dbReference type="GO" id="GO:0016887">
    <property type="term" value="F:ATP hydrolysis activity"/>
    <property type="evidence" value="ECO:0007669"/>
    <property type="project" value="InterPro"/>
</dbReference>
<dbReference type="InterPro" id="IPR003593">
    <property type="entry name" value="AAA+_ATPase"/>
</dbReference>